<dbReference type="PROSITE" id="PS00668">
    <property type="entry name" value="COMPLEX1_ND1_2"/>
    <property type="match status" value="1"/>
</dbReference>
<dbReference type="GO" id="GO:0008137">
    <property type="term" value="F:NADH dehydrogenase (ubiquinone) activity"/>
    <property type="evidence" value="ECO:0007669"/>
    <property type="project" value="UniProtKB-EC"/>
</dbReference>
<keyword evidence="6 11" id="KW-0812">Transmembrane</keyword>
<comment type="subcellular location">
    <subcellularLocation>
        <location evidence="2 11">Mitochondrion inner membrane</location>
        <topology evidence="2 11">Multi-pass membrane protein</topology>
    </subcellularLocation>
</comment>
<evidence type="ECO:0000256" key="9">
    <source>
        <dbReference type="ARBA" id="ARBA00023075"/>
    </source>
</evidence>
<organism evidence="14">
    <name type="scientific">Lipothrix lubbocki</name>
    <dbReference type="NCBI Taxonomy" id="1387126"/>
    <lineage>
        <taxon>Eukaryota</taxon>
        <taxon>Metazoa</taxon>
        <taxon>Ecdysozoa</taxon>
        <taxon>Arthropoda</taxon>
        <taxon>Hexapoda</taxon>
        <taxon>Collembola</taxon>
        <taxon>Symphypleona</taxon>
        <taxon>Sminthuridae</taxon>
        <taxon>Lipothrix</taxon>
    </lineage>
</organism>
<sequence>MLKNIIILDFISVVVGVLISVAFMILLERKVLSYIQLRKGPNKVGLSGIIQSFSDALKLFSKEQFFLFKSNKLIYYFSPVFSLFLIVFLWLVMPLNMNLKNMNWGGLFFLSLTSVGVYSLVGSGWSSNSIYSSVGAIRGIAQTVSYEVSMFFYLLCLFILMGGYSFELLYLNQKYINFIIIFIPFFFSWLTIMMAETNRTPFDFAEGESELVSGFNVEYGSGGFALLFLSEYASIIFMSFMLSFLFFCVGGMGFLFVSLLGSFYCFFFIWVRGCFPRYRYDKLMNLSWKSFLPTSLMILMFYMQMKLIS</sequence>
<protein>
    <recommendedName>
        <fullName evidence="4 12">NADH-ubiquinone oxidoreductase chain 1</fullName>
        <ecNumber evidence="12">7.1.1.2</ecNumber>
    </recommendedName>
</protein>
<evidence type="ECO:0000256" key="6">
    <source>
        <dbReference type="ARBA" id="ARBA00022692"/>
    </source>
</evidence>
<evidence type="ECO:0000256" key="7">
    <source>
        <dbReference type="ARBA" id="ARBA00022792"/>
    </source>
</evidence>
<evidence type="ECO:0000256" key="4">
    <source>
        <dbReference type="ARBA" id="ARBA00021009"/>
    </source>
</evidence>
<evidence type="ECO:0000256" key="11">
    <source>
        <dbReference type="RuleBase" id="RU000471"/>
    </source>
</evidence>
<accession>A0A6H0EWU4</accession>
<dbReference type="PROSITE" id="PS00667">
    <property type="entry name" value="COMPLEX1_ND1_1"/>
    <property type="match status" value="1"/>
</dbReference>
<evidence type="ECO:0000313" key="14">
    <source>
        <dbReference type="EMBL" id="QIT06490.1"/>
    </source>
</evidence>
<evidence type="ECO:0000256" key="8">
    <source>
        <dbReference type="ARBA" id="ARBA00022989"/>
    </source>
</evidence>
<dbReference type="GO" id="GO:0003954">
    <property type="term" value="F:NADH dehydrogenase activity"/>
    <property type="evidence" value="ECO:0007669"/>
    <property type="project" value="TreeGrafter"/>
</dbReference>
<geneLocation type="mitochondrion" evidence="14"/>
<feature type="transmembrane region" description="Helical" evidence="13">
    <location>
        <begin position="6"/>
        <end position="27"/>
    </location>
</feature>
<evidence type="ECO:0000256" key="2">
    <source>
        <dbReference type="ARBA" id="ARBA00004448"/>
    </source>
</evidence>
<feature type="transmembrane region" description="Helical" evidence="13">
    <location>
        <begin position="253"/>
        <end position="271"/>
    </location>
</feature>
<keyword evidence="8 13" id="KW-1133">Transmembrane helix</keyword>
<feature type="transmembrane region" description="Helical" evidence="13">
    <location>
        <begin position="104"/>
        <end position="123"/>
    </location>
</feature>
<keyword evidence="11" id="KW-0520">NAD</keyword>
<gene>
    <name evidence="14" type="primary">ND1</name>
</gene>
<evidence type="ECO:0000256" key="5">
    <source>
        <dbReference type="ARBA" id="ARBA00022448"/>
    </source>
</evidence>
<keyword evidence="10 13" id="KW-0472">Membrane</keyword>
<comment type="catalytic activity">
    <reaction evidence="12">
        <text>a ubiquinone + NADH + 5 H(+)(in) = a ubiquinol + NAD(+) + 4 H(+)(out)</text>
        <dbReference type="Rhea" id="RHEA:29091"/>
        <dbReference type="Rhea" id="RHEA-COMP:9565"/>
        <dbReference type="Rhea" id="RHEA-COMP:9566"/>
        <dbReference type="ChEBI" id="CHEBI:15378"/>
        <dbReference type="ChEBI" id="CHEBI:16389"/>
        <dbReference type="ChEBI" id="CHEBI:17976"/>
        <dbReference type="ChEBI" id="CHEBI:57540"/>
        <dbReference type="ChEBI" id="CHEBI:57945"/>
        <dbReference type="EC" id="7.1.1.2"/>
    </reaction>
</comment>
<name>A0A6H0EWU4_9HEXA</name>
<dbReference type="GO" id="GO:0009060">
    <property type="term" value="P:aerobic respiration"/>
    <property type="evidence" value="ECO:0007669"/>
    <property type="project" value="TreeGrafter"/>
</dbReference>
<dbReference type="HAMAP" id="MF_01350">
    <property type="entry name" value="NDH1_NuoH"/>
    <property type="match status" value="1"/>
</dbReference>
<proteinExistence type="inferred from homology"/>
<feature type="transmembrane region" description="Helical" evidence="13">
    <location>
        <begin position="224"/>
        <end position="247"/>
    </location>
</feature>
<keyword evidence="12 14" id="KW-0496">Mitochondrion</keyword>
<evidence type="ECO:0000256" key="3">
    <source>
        <dbReference type="ARBA" id="ARBA00010535"/>
    </source>
</evidence>
<evidence type="ECO:0000256" key="1">
    <source>
        <dbReference type="ARBA" id="ARBA00003257"/>
    </source>
</evidence>
<evidence type="ECO:0000256" key="12">
    <source>
        <dbReference type="RuleBase" id="RU000473"/>
    </source>
</evidence>
<evidence type="ECO:0000256" key="13">
    <source>
        <dbReference type="SAM" id="Phobius"/>
    </source>
</evidence>
<dbReference type="GO" id="GO:0005743">
    <property type="term" value="C:mitochondrial inner membrane"/>
    <property type="evidence" value="ECO:0007669"/>
    <property type="project" value="UniProtKB-SubCell"/>
</dbReference>
<dbReference type="AlphaFoldDB" id="A0A6H0EWU4"/>
<feature type="transmembrane region" description="Helical" evidence="13">
    <location>
        <begin position="144"/>
        <end position="163"/>
    </location>
</feature>
<comment type="function">
    <text evidence="1">Core subunit of the mitochondrial membrane respiratory chain NADH dehydrogenase (Complex I) that is believed to belong to the minimal assembly required for catalysis. Complex I functions in the transfer of electrons from NADH to the respiratory chain. The immediate electron acceptor for the enzyme is believed to be ubiquinone.</text>
</comment>
<keyword evidence="7" id="KW-0999">Mitochondrion inner membrane</keyword>
<keyword evidence="9 12" id="KW-0830">Ubiquinone</keyword>
<comment type="similarity">
    <text evidence="3 11">Belongs to the complex I subunit 1 family.</text>
</comment>
<dbReference type="Pfam" id="PF00146">
    <property type="entry name" value="NADHdh"/>
    <property type="match status" value="1"/>
</dbReference>
<reference evidence="14" key="1">
    <citation type="submission" date="2019-01" db="EMBL/GenBank/DDBJ databases">
        <title>Mitochondrial phylogenomics of Collembola.</title>
        <authorList>
            <person name="Sun X."/>
            <person name="Xie Z.-J."/>
            <person name="Dong J."/>
            <person name="Yu D.-Y."/>
        </authorList>
    </citation>
    <scope>NUCLEOTIDE SEQUENCE</scope>
</reference>
<feature type="transmembrane region" description="Helical" evidence="13">
    <location>
        <begin position="175"/>
        <end position="195"/>
    </location>
</feature>
<feature type="transmembrane region" description="Helical" evidence="13">
    <location>
        <begin position="73"/>
        <end position="92"/>
    </location>
</feature>
<dbReference type="PANTHER" id="PTHR11432:SF3">
    <property type="entry name" value="NADH-UBIQUINONE OXIDOREDUCTASE CHAIN 1"/>
    <property type="match status" value="1"/>
</dbReference>
<dbReference type="EC" id="7.1.1.2" evidence="12"/>
<evidence type="ECO:0000256" key="10">
    <source>
        <dbReference type="ARBA" id="ARBA00023136"/>
    </source>
</evidence>
<dbReference type="InterPro" id="IPR018086">
    <property type="entry name" value="NADH_UbQ_OxRdtase_su1_CS"/>
</dbReference>
<dbReference type="EMBL" id="MK431899">
    <property type="protein sequence ID" value="QIT06490.1"/>
    <property type="molecule type" value="Genomic_DNA"/>
</dbReference>
<keyword evidence="5" id="KW-0813">Transport</keyword>
<feature type="transmembrane region" description="Helical" evidence="13">
    <location>
        <begin position="283"/>
        <end position="303"/>
    </location>
</feature>
<dbReference type="PANTHER" id="PTHR11432">
    <property type="entry name" value="NADH DEHYDROGENASE SUBUNIT 1"/>
    <property type="match status" value="1"/>
</dbReference>
<dbReference type="InterPro" id="IPR001694">
    <property type="entry name" value="NADH_UbQ_OxRdtase_su1/FPO"/>
</dbReference>